<dbReference type="Gene3D" id="3.30.420.10">
    <property type="entry name" value="Ribonuclease H-like superfamily/Ribonuclease H"/>
    <property type="match status" value="1"/>
</dbReference>
<evidence type="ECO:0000256" key="14">
    <source>
        <dbReference type="HAMAP-Rule" id="MF_00052"/>
    </source>
</evidence>
<comment type="subcellular location">
    <subcellularLocation>
        <location evidence="4 14">Cytoplasm</location>
    </subcellularLocation>
</comment>
<comment type="cofactor">
    <cofactor evidence="2">
        <name>Mg(2+)</name>
        <dbReference type="ChEBI" id="CHEBI:18420"/>
    </cofactor>
</comment>
<evidence type="ECO:0000256" key="2">
    <source>
        <dbReference type="ARBA" id="ARBA00001946"/>
    </source>
</evidence>
<dbReference type="EMBL" id="UFYA01000001">
    <property type="protein sequence ID" value="STD05632.1"/>
    <property type="molecule type" value="Genomic_DNA"/>
</dbReference>
<evidence type="ECO:0000256" key="5">
    <source>
        <dbReference type="ARBA" id="ARBA00007383"/>
    </source>
</evidence>
<dbReference type="AlphaFoldDB" id="A0AA46BLW4"/>
<dbReference type="InterPro" id="IPR001352">
    <property type="entry name" value="RNase_HII/HIII"/>
</dbReference>
<evidence type="ECO:0000256" key="15">
    <source>
        <dbReference type="PROSITE-ProRule" id="PRU01319"/>
    </source>
</evidence>
<dbReference type="InterPro" id="IPR022898">
    <property type="entry name" value="RNase_HII"/>
</dbReference>
<evidence type="ECO:0000256" key="12">
    <source>
        <dbReference type="ARBA" id="ARBA00022801"/>
    </source>
</evidence>
<feature type="binding site" evidence="14 15">
    <location>
        <position position="30"/>
    </location>
    <ligand>
        <name>a divalent metal cation</name>
        <dbReference type="ChEBI" id="CHEBI:60240"/>
    </ligand>
</feature>
<sequence>MTKLTSAAPTLRLERAQMRQGAALVAGMDEVGRGALAGPVSVGVCVVDANTRSAPVGLRDSKLISPTVRERLVEPIHRWACAWAVGHAEPEEIDEHGIMAALRLAGRRALAACGVNPDLVILDGKHDWLTDPSTVGLFSALPADVEDASACRSGVPPVVTVVKGDRTCSSVAAASVLAKVERDGIMVERSAKHPVYGWDVNKGYASAAHRAALGRMGVSEEHRRSWNLGTCPTGVVGSDVAVVPEAQTSVAGCGTLPQRGAQSPDHT</sequence>
<dbReference type="GO" id="GO:0043137">
    <property type="term" value="P:DNA replication, removal of RNA primer"/>
    <property type="evidence" value="ECO:0007669"/>
    <property type="project" value="TreeGrafter"/>
</dbReference>
<dbReference type="PANTHER" id="PTHR10954">
    <property type="entry name" value="RIBONUCLEASE H2 SUBUNIT A"/>
    <property type="match status" value="1"/>
</dbReference>
<evidence type="ECO:0000256" key="10">
    <source>
        <dbReference type="ARBA" id="ARBA00022723"/>
    </source>
</evidence>
<evidence type="ECO:0000259" key="17">
    <source>
        <dbReference type="PROSITE" id="PS51975"/>
    </source>
</evidence>
<evidence type="ECO:0000256" key="13">
    <source>
        <dbReference type="ARBA" id="ARBA00023211"/>
    </source>
</evidence>
<dbReference type="InterPro" id="IPR036397">
    <property type="entry name" value="RNaseH_sf"/>
</dbReference>
<dbReference type="CDD" id="cd07182">
    <property type="entry name" value="RNase_HII_bacteria_HII_like"/>
    <property type="match status" value="1"/>
</dbReference>
<reference evidence="18 19" key="1">
    <citation type="submission" date="2018-06" db="EMBL/GenBank/DDBJ databases">
        <authorList>
            <consortium name="Pathogen Informatics"/>
            <person name="Doyle S."/>
        </authorList>
    </citation>
    <scope>NUCLEOTIDE SEQUENCE [LARGE SCALE GENOMIC DNA]</scope>
    <source>
        <strain evidence="18 19">NCTC7915</strain>
    </source>
</reference>
<dbReference type="NCBIfam" id="NF000595">
    <property type="entry name" value="PRK00015.1-3"/>
    <property type="match status" value="1"/>
</dbReference>
<gene>
    <name evidence="14 18" type="primary">rnhB</name>
    <name evidence="18" type="ORF">NCTC7915_00459</name>
</gene>
<keyword evidence="10 14" id="KW-0479">Metal-binding</keyword>
<protein>
    <recommendedName>
        <fullName evidence="7 14">Ribonuclease HII</fullName>
        <shortName evidence="14">RNase HII</shortName>
        <ecNumber evidence="6 14">3.1.26.4</ecNumber>
    </recommendedName>
</protein>
<accession>A0AA46BLW4</accession>
<name>A0AA46BLW4_9MICO</name>
<comment type="cofactor">
    <cofactor evidence="14 15">
        <name>Mn(2+)</name>
        <dbReference type="ChEBI" id="CHEBI:29035"/>
    </cofactor>
    <cofactor evidence="14 15">
        <name>Mg(2+)</name>
        <dbReference type="ChEBI" id="CHEBI:18420"/>
    </cofactor>
    <text evidence="14 15">Manganese or magnesium. Binds 1 divalent metal ion per monomer in the absence of substrate. May bind a second metal ion after substrate binding.</text>
</comment>
<dbReference type="InterPro" id="IPR024567">
    <property type="entry name" value="RNase_HII/HIII_dom"/>
</dbReference>
<evidence type="ECO:0000256" key="11">
    <source>
        <dbReference type="ARBA" id="ARBA00022759"/>
    </source>
</evidence>
<dbReference type="GO" id="GO:0005737">
    <property type="term" value="C:cytoplasm"/>
    <property type="evidence" value="ECO:0007669"/>
    <property type="project" value="UniProtKB-SubCell"/>
</dbReference>
<dbReference type="GO" id="GO:0006298">
    <property type="term" value="P:mismatch repair"/>
    <property type="evidence" value="ECO:0007669"/>
    <property type="project" value="TreeGrafter"/>
</dbReference>
<comment type="catalytic activity">
    <reaction evidence="1 14 15 16">
        <text>Endonucleolytic cleavage to 5'-phosphomonoester.</text>
        <dbReference type="EC" id="3.1.26.4"/>
    </reaction>
</comment>
<evidence type="ECO:0000256" key="4">
    <source>
        <dbReference type="ARBA" id="ARBA00004496"/>
    </source>
</evidence>
<evidence type="ECO:0000256" key="9">
    <source>
        <dbReference type="ARBA" id="ARBA00022722"/>
    </source>
</evidence>
<dbReference type="GO" id="GO:0003723">
    <property type="term" value="F:RNA binding"/>
    <property type="evidence" value="ECO:0007669"/>
    <property type="project" value="UniProtKB-UniRule"/>
</dbReference>
<keyword evidence="9 14" id="KW-0540">Nuclease</keyword>
<dbReference type="GO" id="GO:0030145">
    <property type="term" value="F:manganese ion binding"/>
    <property type="evidence" value="ECO:0007669"/>
    <property type="project" value="UniProtKB-UniRule"/>
</dbReference>
<keyword evidence="13 14" id="KW-0464">Manganese</keyword>
<dbReference type="InterPro" id="IPR012337">
    <property type="entry name" value="RNaseH-like_sf"/>
</dbReference>
<keyword evidence="8 14" id="KW-0963">Cytoplasm</keyword>
<comment type="caution">
    <text evidence="18">The sequence shown here is derived from an EMBL/GenBank/DDBJ whole genome shotgun (WGS) entry which is preliminary data.</text>
</comment>
<comment type="similarity">
    <text evidence="5 14 16">Belongs to the RNase HII family.</text>
</comment>
<evidence type="ECO:0000256" key="1">
    <source>
        <dbReference type="ARBA" id="ARBA00000077"/>
    </source>
</evidence>
<dbReference type="Proteomes" id="UP000254118">
    <property type="component" value="Unassembled WGS sequence"/>
</dbReference>
<feature type="binding site" evidence="14 15">
    <location>
        <position position="123"/>
    </location>
    <ligand>
        <name>a divalent metal cation</name>
        <dbReference type="ChEBI" id="CHEBI:60240"/>
    </ligand>
</feature>
<feature type="domain" description="RNase H type-2" evidence="17">
    <location>
        <begin position="23"/>
        <end position="238"/>
    </location>
</feature>
<dbReference type="GO" id="GO:0032299">
    <property type="term" value="C:ribonuclease H2 complex"/>
    <property type="evidence" value="ECO:0007669"/>
    <property type="project" value="TreeGrafter"/>
</dbReference>
<keyword evidence="12 14" id="KW-0378">Hydrolase</keyword>
<dbReference type="SUPFAM" id="SSF53098">
    <property type="entry name" value="Ribonuclease H-like"/>
    <property type="match status" value="1"/>
</dbReference>
<evidence type="ECO:0000256" key="8">
    <source>
        <dbReference type="ARBA" id="ARBA00022490"/>
    </source>
</evidence>
<dbReference type="GO" id="GO:0004523">
    <property type="term" value="F:RNA-DNA hybrid ribonuclease activity"/>
    <property type="evidence" value="ECO:0007669"/>
    <property type="project" value="UniProtKB-UniRule"/>
</dbReference>
<evidence type="ECO:0000256" key="3">
    <source>
        <dbReference type="ARBA" id="ARBA00004065"/>
    </source>
</evidence>
<dbReference type="PANTHER" id="PTHR10954:SF18">
    <property type="entry name" value="RIBONUCLEASE HII"/>
    <property type="match status" value="1"/>
</dbReference>
<dbReference type="EC" id="3.1.26.4" evidence="6 14"/>
<comment type="function">
    <text evidence="3 14 16">Endonuclease that specifically degrades the RNA of RNA-DNA hybrids.</text>
</comment>
<feature type="binding site" evidence="14 15">
    <location>
        <position position="29"/>
    </location>
    <ligand>
        <name>a divalent metal cation</name>
        <dbReference type="ChEBI" id="CHEBI:60240"/>
    </ligand>
</feature>
<dbReference type="Pfam" id="PF01351">
    <property type="entry name" value="RNase_HII"/>
    <property type="match status" value="1"/>
</dbReference>
<keyword evidence="11 14" id="KW-0255">Endonuclease</keyword>
<evidence type="ECO:0000256" key="7">
    <source>
        <dbReference type="ARBA" id="ARBA00019179"/>
    </source>
</evidence>
<evidence type="ECO:0000313" key="18">
    <source>
        <dbReference type="EMBL" id="STD05632.1"/>
    </source>
</evidence>
<organism evidence="18 19">
    <name type="scientific">Dermatophilus congolensis</name>
    <dbReference type="NCBI Taxonomy" id="1863"/>
    <lineage>
        <taxon>Bacteria</taxon>
        <taxon>Bacillati</taxon>
        <taxon>Actinomycetota</taxon>
        <taxon>Actinomycetes</taxon>
        <taxon>Micrococcales</taxon>
        <taxon>Dermatophilaceae</taxon>
        <taxon>Dermatophilus</taxon>
    </lineage>
</organism>
<evidence type="ECO:0000313" key="19">
    <source>
        <dbReference type="Proteomes" id="UP000254118"/>
    </source>
</evidence>
<evidence type="ECO:0000256" key="6">
    <source>
        <dbReference type="ARBA" id="ARBA00012180"/>
    </source>
</evidence>
<proteinExistence type="inferred from homology"/>
<dbReference type="PROSITE" id="PS51975">
    <property type="entry name" value="RNASE_H_2"/>
    <property type="match status" value="1"/>
</dbReference>
<dbReference type="HAMAP" id="MF_00052_B">
    <property type="entry name" value="RNase_HII_B"/>
    <property type="match status" value="1"/>
</dbReference>
<evidence type="ECO:0000256" key="16">
    <source>
        <dbReference type="RuleBase" id="RU003515"/>
    </source>
</evidence>